<evidence type="ECO:0000259" key="7">
    <source>
        <dbReference type="PROSITE" id="PS52040"/>
    </source>
</evidence>
<keyword evidence="5" id="KW-0238">DNA-binding</keyword>
<dbReference type="Gene3D" id="2.120.10.90">
    <property type="entry name" value="DNA gyrase/topoisomerase IV, subunit A, C-terminal"/>
    <property type="match status" value="1"/>
</dbReference>
<dbReference type="InterPro" id="IPR002205">
    <property type="entry name" value="Topo_IIA_dom_A"/>
</dbReference>
<keyword evidence="4" id="KW-0799">Topoisomerase</keyword>
<dbReference type="PANTHER" id="PTHR43493">
    <property type="entry name" value="DNA GYRASE/TOPOISOMERASE SUBUNIT A"/>
    <property type="match status" value="1"/>
</dbReference>
<dbReference type="PROSITE" id="PS52040">
    <property type="entry name" value="TOPO_IIA"/>
    <property type="match status" value="1"/>
</dbReference>
<comment type="similarity">
    <text evidence="2">Belongs to the type II topoisomerase GyrA/ParC subunit family.</text>
</comment>
<evidence type="ECO:0000256" key="4">
    <source>
        <dbReference type="ARBA" id="ARBA00023029"/>
    </source>
</evidence>
<dbReference type="InterPro" id="IPR006691">
    <property type="entry name" value="GyrA/parC_rep"/>
</dbReference>
<dbReference type="FunFam" id="1.10.268.10:FF:000001">
    <property type="entry name" value="DNA gyrase subunit A"/>
    <property type="match status" value="1"/>
</dbReference>
<dbReference type="PANTHER" id="PTHR43493:SF5">
    <property type="entry name" value="DNA GYRASE SUBUNIT A, CHLOROPLASTIC_MITOCHONDRIAL"/>
    <property type="match status" value="1"/>
</dbReference>
<dbReference type="InterPro" id="IPR013760">
    <property type="entry name" value="Topo_IIA-like_dom_sf"/>
</dbReference>
<dbReference type="InterPro" id="IPR050220">
    <property type="entry name" value="Type_II_DNA_Topoisomerases"/>
</dbReference>
<organism evidence="8">
    <name type="scientific">marine metagenome</name>
    <dbReference type="NCBI Taxonomy" id="408172"/>
    <lineage>
        <taxon>unclassified sequences</taxon>
        <taxon>metagenomes</taxon>
        <taxon>ecological metagenomes</taxon>
    </lineage>
</organism>
<proteinExistence type="inferred from homology"/>
<feature type="non-terminal residue" evidence="8">
    <location>
        <position position="1"/>
    </location>
</feature>
<evidence type="ECO:0000256" key="1">
    <source>
        <dbReference type="ARBA" id="ARBA00000185"/>
    </source>
</evidence>
<evidence type="ECO:0000256" key="3">
    <source>
        <dbReference type="ARBA" id="ARBA00012895"/>
    </source>
</evidence>
<dbReference type="Gene3D" id="1.10.268.10">
    <property type="entry name" value="Topoisomerase, domain 3"/>
    <property type="match status" value="1"/>
</dbReference>
<evidence type="ECO:0000256" key="2">
    <source>
        <dbReference type="ARBA" id="ARBA00008263"/>
    </source>
</evidence>
<gene>
    <name evidence="8" type="ORF">METZ01_LOCUS213195</name>
</gene>
<feature type="domain" description="Topo IIA-type catalytic" evidence="7">
    <location>
        <begin position="1"/>
        <end position="315"/>
    </location>
</feature>
<dbReference type="GO" id="GO:0006265">
    <property type="term" value="P:DNA topological change"/>
    <property type="evidence" value="ECO:0007669"/>
    <property type="project" value="InterPro"/>
</dbReference>
<dbReference type="EMBL" id="UINC01049053">
    <property type="protein sequence ID" value="SVB60341.1"/>
    <property type="molecule type" value="Genomic_DNA"/>
</dbReference>
<dbReference type="Gene3D" id="3.30.1360.40">
    <property type="match status" value="1"/>
</dbReference>
<dbReference type="InterPro" id="IPR013757">
    <property type="entry name" value="Topo_IIA_A_a_sf"/>
</dbReference>
<protein>
    <recommendedName>
        <fullName evidence="3">DNA topoisomerase (ATP-hydrolyzing)</fullName>
        <ecNumber evidence="3">5.6.2.2</ecNumber>
    </recommendedName>
</protein>
<evidence type="ECO:0000256" key="6">
    <source>
        <dbReference type="ARBA" id="ARBA00023235"/>
    </source>
</evidence>
<sequence>HNLGELLSGLNALLDNPEITIHELYTNHISGPDFPTGGLLFGVDGIKSAYETGRGRVIMRAKAEIEELPNGKEVIIVNEIPYQVNKASLVEKIAFLVRDKKVEGISDLRDESDKDGIRIVIECKRDAIASIVLNNLFKYSQLQDSYGVIMLALVNGVPQVMNLKTMLHHFLEFRREVIIKRTRFELKEAEARAHILEGLKIAQENIDQVITLIKGSRDPEEAKQGLIQKFDLTEIQSKAILDMRLQRLTSLEVDKIVNELKEILETIKGLKEILESHDIQSKIIKEEFAEIGERYQDQRRSQIIPVSGDLSIEDIIAEEEMVVTITHNGYIKRLPSSTWRIQRRGGRGMKGAHTKEDDFIEHLFTASTHDTMLFFTDRGKCHWMKVHEIPPGQRTSQGRAIVNLISCEPGEKVKAFVSVKEFNDTDYIVMATKNGIIKRTSISLYSRPRKGGIYAIEIRDNDELIQAKISHGDQDIILATYNGKSIRFNENDVRATGRKTMGVRGIRLGSKNDRVIGMLVVKREGSVMVV</sequence>
<dbReference type="GO" id="GO:0003677">
    <property type="term" value="F:DNA binding"/>
    <property type="evidence" value="ECO:0007669"/>
    <property type="project" value="UniProtKB-KW"/>
</dbReference>
<dbReference type="Pfam" id="PF00521">
    <property type="entry name" value="DNA_topoisoIV"/>
    <property type="match status" value="1"/>
</dbReference>
<evidence type="ECO:0000256" key="5">
    <source>
        <dbReference type="ARBA" id="ARBA00023125"/>
    </source>
</evidence>
<keyword evidence="6" id="KW-0413">Isomerase</keyword>
<comment type="catalytic activity">
    <reaction evidence="1">
        <text>ATP-dependent breakage, passage and rejoining of double-stranded DNA.</text>
        <dbReference type="EC" id="5.6.2.2"/>
    </reaction>
</comment>
<dbReference type="GO" id="GO:0009330">
    <property type="term" value="C:DNA topoisomerase type II (double strand cut, ATP-hydrolyzing) complex"/>
    <property type="evidence" value="ECO:0007669"/>
    <property type="project" value="TreeGrafter"/>
</dbReference>
<dbReference type="AlphaFoldDB" id="A0A382FED6"/>
<accession>A0A382FED6</accession>
<dbReference type="GO" id="GO:0003918">
    <property type="term" value="F:DNA topoisomerase type II (double strand cut, ATP-hydrolyzing) activity"/>
    <property type="evidence" value="ECO:0007669"/>
    <property type="project" value="UniProtKB-EC"/>
</dbReference>
<dbReference type="Pfam" id="PF03989">
    <property type="entry name" value="DNA_gyraseA_C"/>
    <property type="match status" value="4"/>
</dbReference>
<dbReference type="GO" id="GO:0005524">
    <property type="term" value="F:ATP binding"/>
    <property type="evidence" value="ECO:0007669"/>
    <property type="project" value="InterPro"/>
</dbReference>
<evidence type="ECO:0000313" key="8">
    <source>
        <dbReference type="EMBL" id="SVB60341.1"/>
    </source>
</evidence>
<feature type="non-terminal residue" evidence="8">
    <location>
        <position position="530"/>
    </location>
</feature>
<dbReference type="InterPro" id="IPR035516">
    <property type="entry name" value="Gyrase/topoIV_suA_C"/>
</dbReference>
<dbReference type="SMART" id="SM00434">
    <property type="entry name" value="TOP4c"/>
    <property type="match status" value="1"/>
</dbReference>
<name>A0A382FED6_9ZZZZ</name>
<dbReference type="SUPFAM" id="SSF56719">
    <property type="entry name" value="Type II DNA topoisomerase"/>
    <property type="match status" value="1"/>
</dbReference>
<reference evidence="8" key="1">
    <citation type="submission" date="2018-05" db="EMBL/GenBank/DDBJ databases">
        <authorList>
            <person name="Lanie J.A."/>
            <person name="Ng W.-L."/>
            <person name="Kazmierczak K.M."/>
            <person name="Andrzejewski T.M."/>
            <person name="Davidsen T.M."/>
            <person name="Wayne K.J."/>
            <person name="Tettelin H."/>
            <person name="Glass J.I."/>
            <person name="Rusch D."/>
            <person name="Podicherti R."/>
            <person name="Tsui H.-C.T."/>
            <person name="Winkler M.E."/>
        </authorList>
    </citation>
    <scope>NUCLEOTIDE SEQUENCE</scope>
</reference>
<dbReference type="FunFam" id="3.30.1360.40:FF:000002">
    <property type="entry name" value="DNA gyrase subunit A"/>
    <property type="match status" value="1"/>
</dbReference>
<dbReference type="SUPFAM" id="SSF101904">
    <property type="entry name" value="GyrA/ParC C-terminal domain-like"/>
    <property type="match status" value="1"/>
</dbReference>
<dbReference type="GO" id="GO:0005737">
    <property type="term" value="C:cytoplasm"/>
    <property type="evidence" value="ECO:0007669"/>
    <property type="project" value="TreeGrafter"/>
</dbReference>
<dbReference type="EC" id="5.6.2.2" evidence="3"/>